<dbReference type="RefSeq" id="WP_115269078.1">
    <property type="nucleotide sequence ID" value="NZ_CASFEE010000007.1"/>
</dbReference>
<dbReference type="InterPro" id="IPR001789">
    <property type="entry name" value="Sig_transdc_resp-reg_receiver"/>
</dbReference>
<name>A0A377GVR5_9FUSO</name>
<dbReference type="SMART" id="SM00448">
    <property type="entry name" value="REC"/>
    <property type="match status" value="1"/>
</dbReference>
<dbReference type="InterPro" id="IPR039420">
    <property type="entry name" value="WalR-like"/>
</dbReference>
<evidence type="ECO:0000256" key="4">
    <source>
        <dbReference type="ARBA" id="ARBA00023125"/>
    </source>
</evidence>
<keyword evidence="2" id="KW-0902">Two-component regulatory system</keyword>
<keyword evidence="11" id="KW-1185">Reference proteome</keyword>
<dbReference type="OrthoDB" id="9790442at2"/>
<evidence type="ECO:0000256" key="6">
    <source>
        <dbReference type="PROSITE-ProRule" id="PRU00169"/>
    </source>
</evidence>
<dbReference type="FunFam" id="1.10.10.10:FF:000005">
    <property type="entry name" value="Two-component system response regulator"/>
    <property type="match status" value="1"/>
</dbReference>
<dbReference type="GO" id="GO:0000156">
    <property type="term" value="F:phosphorelay response regulator activity"/>
    <property type="evidence" value="ECO:0007669"/>
    <property type="project" value="TreeGrafter"/>
</dbReference>
<dbReference type="AlphaFoldDB" id="A0A377GVR5"/>
<dbReference type="PANTHER" id="PTHR48111:SF22">
    <property type="entry name" value="REGULATOR OF RPOS"/>
    <property type="match status" value="1"/>
</dbReference>
<dbReference type="SMART" id="SM00862">
    <property type="entry name" value="Trans_reg_C"/>
    <property type="match status" value="1"/>
</dbReference>
<dbReference type="SUPFAM" id="SSF52172">
    <property type="entry name" value="CheY-like"/>
    <property type="match status" value="1"/>
</dbReference>
<protein>
    <submittedName>
        <fullName evidence="10">Transcriptional regulatory protein CusR</fullName>
    </submittedName>
</protein>
<dbReference type="Proteomes" id="UP000255328">
    <property type="component" value="Unassembled WGS sequence"/>
</dbReference>
<dbReference type="CDD" id="cd00383">
    <property type="entry name" value="trans_reg_C"/>
    <property type="match status" value="1"/>
</dbReference>
<evidence type="ECO:0000256" key="2">
    <source>
        <dbReference type="ARBA" id="ARBA00023012"/>
    </source>
</evidence>
<dbReference type="InterPro" id="IPR001867">
    <property type="entry name" value="OmpR/PhoB-type_DNA-bd"/>
</dbReference>
<dbReference type="SUPFAM" id="SSF46894">
    <property type="entry name" value="C-terminal effector domain of the bipartite response regulators"/>
    <property type="match status" value="1"/>
</dbReference>
<dbReference type="Gene3D" id="6.10.250.690">
    <property type="match status" value="1"/>
</dbReference>
<feature type="domain" description="OmpR/PhoB-type" evidence="9">
    <location>
        <begin position="128"/>
        <end position="225"/>
    </location>
</feature>
<dbReference type="GO" id="GO:0006355">
    <property type="term" value="P:regulation of DNA-templated transcription"/>
    <property type="evidence" value="ECO:0007669"/>
    <property type="project" value="InterPro"/>
</dbReference>
<organism evidence="10 11">
    <name type="scientific">Fusobacterium necrogenes</name>
    <dbReference type="NCBI Taxonomy" id="858"/>
    <lineage>
        <taxon>Bacteria</taxon>
        <taxon>Fusobacteriati</taxon>
        <taxon>Fusobacteriota</taxon>
        <taxon>Fusobacteriia</taxon>
        <taxon>Fusobacteriales</taxon>
        <taxon>Fusobacteriaceae</taxon>
        <taxon>Fusobacterium</taxon>
    </lineage>
</organism>
<sequence length="225" mass="26565">MNILVIQREKKQAEYIANGLKESGYMVNFTDNFDEGYHFLDSISYDLVIIDTIISGRSGLDFCKSVKEISEATGIVFLTYEADINLKIKAFDCGGDDYILKPFTFLELLARIRAIIRRIKLQTRKYTENKLVIRDLSLDYLTREVYRAERKIELTSKEFTLLEYFMRNRNIVLTRTILKEQIWGIDFISDTNIVDVYVKYLRDKIDKNFERKFFYTIRGAGYILK</sequence>
<gene>
    <name evidence="10" type="primary">cusR</name>
    <name evidence="10" type="ORF">NCTC10723_00527</name>
</gene>
<dbReference type="InterPro" id="IPR036388">
    <property type="entry name" value="WH-like_DNA-bd_sf"/>
</dbReference>
<dbReference type="GO" id="GO:0005829">
    <property type="term" value="C:cytosol"/>
    <property type="evidence" value="ECO:0007669"/>
    <property type="project" value="TreeGrafter"/>
</dbReference>
<feature type="DNA-binding region" description="OmpR/PhoB-type" evidence="7">
    <location>
        <begin position="128"/>
        <end position="225"/>
    </location>
</feature>
<evidence type="ECO:0000256" key="1">
    <source>
        <dbReference type="ARBA" id="ARBA00022553"/>
    </source>
</evidence>
<dbReference type="Gene3D" id="1.10.10.10">
    <property type="entry name" value="Winged helix-like DNA-binding domain superfamily/Winged helix DNA-binding domain"/>
    <property type="match status" value="1"/>
</dbReference>
<keyword evidence="5" id="KW-0804">Transcription</keyword>
<keyword evidence="4 7" id="KW-0238">DNA-binding</keyword>
<evidence type="ECO:0000256" key="3">
    <source>
        <dbReference type="ARBA" id="ARBA00023015"/>
    </source>
</evidence>
<reference evidence="10 11" key="1">
    <citation type="submission" date="2018-06" db="EMBL/GenBank/DDBJ databases">
        <authorList>
            <consortium name="Pathogen Informatics"/>
            <person name="Doyle S."/>
        </authorList>
    </citation>
    <scope>NUCLEOTIDE SEQUENCE [LARGE SCALE GENOMIC DNA]</scope>
    <source>
        <strain evidence="10 11">NCTC10723</strain>
    </source>
</reference>
<proteinExistence type="predicted"/>
<dbReference type="InterPro" id="IPR016032">
    <property type="entry name" value="Sig_transdc_resp-reg_C-effctor"/>
</dbReference>
<evidence type="ECO:0000259" key="9">
    <source>
        <dbReference type="PROSITE" id="PS51755"/>
    </source>
</evidence>
<feature type="domain" description="Response regulatory" evidence="8">
    <location>
        <begin position="2"/>
        <end position="116"/>
    </location>
</feature>
<keyword evidence="3" id="KW-0805">Transcription regulation</keyword>
<dbReference type="GO" id="GO:0000976">
    <property type="term" value="F:transcription cis-regulatory region binding"/>
    <property type="evidence" value="ECO:0007669"/>
    <property type="project" value="TreeGrafter"/>
</dbReference>
<evidence type="ECO:0000313" key="11">
    <source>
        <dbReference type="Proteomes" id="UP000255328"/>
    </source>
</evidence>
<dbReference type="GO" id="GO:0032993">
    <property type="term" value="C:protein-DNA complex"/>
    <property type="evidence" value="ECO:0007669"/>
    <property type="project" value="TreeGrafter"/>
</dbReference>
<dbReference type="Gene3D" id="3.40.50.2300">
    <property type="match status" value="1"/>
</dbReference>
<dbReference type="PROSITE" id="PS51755">
    <property type="entry name" value="OMPR_PHOB"/>
    <property type="match status" value="1"/>
</dbReference>
<keyword evidence="1 6" id="KW-0597">Phosphoprotein</keyword>
<dbReference type="Pfam" id="PF00486">
    <property type="entry name" value="Trans_reg_C"/>
    <property type="match status" value="1"/>
</dbReference>
<feature type="modified residue" description="4-aspartylphosphate" evidence="6">
    <location>
        <position position="51"/>
    </location>
</feature>
<dbReference type="EMBL" id="UGGU01000003">
    <property type="protein sequence ID" value="STO31087.1"/>
    <property type="molecule type" value="Genomic_DNA"/>
</dbReference>
<dbReference type="PROSITE" id="PS50110">
    <property type="entry name" value="RESPONSE_REGULATORY"/>
    <property type="match status" value="1"/>
</dbReference>
<evidence type="ECO:0000313" key="10">
    <source>
        <dbReference type="EMBL" id="STO31087.1"/>
    </source>
</evidence>
<evidence type="ECO:0000256" key="5">
    <source>
        <dbReference type="ARBA" id="ARBA00023163"/>
    </source>
</evidence>
<dbReference type="PANTHER" id="PTHR48111">
    <property type="entry name" value="REGULATOR OF RPOS"/>
    <property type="match status" value="1"/>
</dbReference>
<dbReference type="Pfam" id="PF00072">
    <property type="entry name" value="Response_reg"/>
    <property type="match status" value="1"/>
</dbReference>
<dbReference type="InterPro" id="IPR011006">
    <property type="entry name" value="CheY-like_superfamily"/>
</dbReference>
<evidence type="ECO:0000259" key="8">
    <source>
        <dbReference type="PROSITE" id="PS50110"/>
    </source>
</evidence>
<accession>A0A377GVR5</accession>
<evidence type="ECO:0000256" key="7">
    <source>
        <dbReference type="PROSITE-ProRule" id="PRU01091"/>
    </source>
</evidence>